<evidence type="ECO:0000256" key="5">
    <source>
        <dbReference type="ARBA" id="ARBA00023235"/>
    </source>
</evidence>
<dbReference type="InterPro" id="IPR020622">
    <property type="entry name" value="Ala_racemase_pyridoxalP-BS"/>
</dbReference>
<evidence type="ECO:0000259" key="11">
    <source>
        <dbReference type="SMART" id="SM01005"/>
    </source>
</evidence>
<dbReference type="PANTHER" id="PTHR30511:SF0">
    <property type="entry name" value="ALANINE RACEMASE, CATABOLIC-RELATED"/>
    <property type="match status" value="1"/>
</dbReference>
<evidence type="ECO:0000256" key="9">
    <source>
        <dbReference type="PIRSR" id="PIRSR600821-52"/>
    </source>
</evidence>
<dbReference type="PRINTS" id="PR00992">
    <property type="entry name" value="ALARACEMASE"/>
</dbReference>
<dbReference type="PROSITE" id="PS00395">
    <property type="entry name" value="ALANINE_RACEMASE"/>
    <property type="match status" value="1"/>
</dbReference>
<dbReference type="Gene3D" id="2.40.37.10">
    <property type="entry name" value="Lyase, Ornithine Decarboxylase, Chain A, domain 1"/>
    <property type="match status" value="1"/>
</dbReference>
<dbReference type="AlphaFoldDB" id="A0A0P4R6V8"/>
<dbReference type="SMART" id="SM01005">
    <property type="entry name" value="Ala_racemase_C"/>
    <property type="match status" value="1"/>
</dbReference>
<sequence length="459" mass="45959">MSFGMAREAENAAAGYGAAVTAVVDRHPPGVSAGPVPAAGPAPSAGPAPTAGSVAGPAAGPHSQDGQYGQDGQDGQQAGTPHAQARIDLAAIRANVSRLCDTAGSAEVMAVVKADAYGHGAVPVARAALAGGATWLGVAGMREALALRAAGVPGRLLAWLLTPGDDWTAAVAAGVELSAGAPWAVRAAVRAARAVDRPALLHLEAETGLGRGGAAAGDWQTLVDGAAAAEAAGYLRVVGVWSHLARADEPGHPSCARQLANFRDAAGIARRAGLAPDVLHLSNSAATLTLPEAHFDLVRPGLAVYGLSPVPDLAGPAELGLRPAMTLTARLASVKRVPAGQGVSYGHRYRTARATTLGLVPLGYADGVPRHASQAGPVLVAGRQHTVAGTVCMDQFVVDLGDAPAAPGDEVVLFGPGDRGEPGAADWARAAHTISHEIVTRIGARIPRAYTGGSAPGDH</sequence>
<keyword evidence="13" id="KW-1185">Reference proteome</keyword>
<dbReference type="PANTHER" id="PTHR30511">
    <property type="entry name" value="ALANINE RACEMASE"/>
    <property type="match status" value="1"/>
</dbReference>
<feature type="active site" description="Proton acceptor; specific for L-alanine" evidence="7">
    <location>
        <position position="345"/>
    </location>
</feature>
<feature type="active site" description="Proton acceptor; specific for D-alanine" evidence="7">
    <location>
        <position position="113"/>
    </location>
</feature>
<evidence type="ECO:0000256" key="7">
    <source>
        <dbReference type="HAMAP-Rule" id="MF_01201"/>
    </source>
</evidence>
<protein>
    <recommendedName>
        <fullName evidence="6 7">Alanine racemase</fullName>
        <ecNumber evidence="3 7">5.1.1.1</ecNumber>
    </recommendedName>
</protein>
<feature type="binding site" evidence="7 9">
    <location>
        <position position="211"/>
    </location>
    <ligand>
        <name>substrate</name>
    </ligand>
</feature>
<evidence type="ECO:0000256" key="4">
    <source>
        <dbReference type="ARBA" id="ARBA00022898"/>
    </source>
</evidence>
<feature type="region of interest" description="Disordered" evidence="10">
    <location>
        <begin position="31"/>
        <end position="82"/>
    </location>
</feature>
<dbReference type="NCBIfam" id="TIGR00492">
    <property type="entry name" value="alr"/>
    <property type="match status" value="1"/>
</dbReference>
<dbReference type="InterPro" id="IPR011079">
    <property type="entry name" value="Ala_racemase_C"/>
</dbReference>
<comment type="cofactor">
    <cofactor evidence="2 7 8">
        <name>pyridoxal 5'-phosphate</name>
        <dbReference type="ChEBI" id="CHEBI:597326"/>
    </cofactor>
</comment>
<evidence type="ECO:0000313" key="12">
    <source>
        <dbReference type="EMBL" id="GAO08162.1"/>
    </source>
</evidence>
<dbReference type="Proteomes" id="UP000048965">
    <property type="component" value="Unassembled WGS sequence"/>
</dbReference>
<dbReference type="InterPro" id="IPR001608">
    <property type="entry name" value="Ala_racemase_N"/>
</dbReference>
<name>A0A0P4R6V8_9ACTN</name>
<dbReference type="SUPFAM" id="SSF51419">
    <property type="entry name" value="PLP-binding barrel"/>
    <property type="match status" value="1"/>
</dbReference>
<dbReference type="GO" id="GO:0009252">
    <property type="term" value="P:peptidoglycan biosynthetic process"/>
    <property type="evidence" value="ECO:0007669"/>
    <property type="project" value="TreeGrafter"/>
</dbReference>
<dbReference type="HAMAP" id="MF_01201">
    <property type="entry name" value="Ala_racemase"/>
    <property type="match status" value="1"/>
</dbReference>
<gene>
    <name evidence="12" type="primary">alr</name>
    <name evidence="12" type="ORF">TPA0598_03_06230</name>
</gene>
<dbReference type="InterPro" id="IPR009006">
    <property type="entry name" value="Ala_racemase/Decarboxylase_C"/>
</dbReference>
<dbReference type="GO" id="GO:0030170">
    <property type="term" value="F:pyridoxal phosphate binding"/>
    <property type="evidence" value="ECO:0007669"/>
    <property type="project" value="UniProtKB-UniRule"/>
</dbReference>
<dbReference type="InterPro" id="IPR029066">
    <property type="entry name" value="PLP-binding_barrel"/>
</dbReference>
<dbReference type="GO" id="GO:0008784">
    <property type="term" value="F:alanine racemase activity"/>
    <property type="evidence" value="ECO:0007669"/>
    <property type="project" value="UniProtKB-UniRule"/>
</dbReference>
<dbReference type="InterPro" id="IPR000821">
    <property type="entry name" value="Ala_racemase"/>
</dbReference>
<dbReference type="FunFam" id="2.40.37.10:FF:000015">
    <property type="entry name" value="Alanine racemase"/>
    <property type="match status" value="1"/>
</dbReference>
<comment type="pathway">
    <text evidence="7">Amino-acid biosynthesis; D-alanine biosynthesis; D-alanine from L-alanine: step 1/1.</text>
</comment>
<proteinExistence type="inferred from homology"/>
<comment type="function">
    <text evidence="7">Catalyzes the interconversion of L-alanine and D-alanine. May also act on other amino acids.</text>
</comment>
<dbReference type="Pfam" id="PF01168">
    <property type="entry name" value="Ala_racemase_N"/>
    <property type="match status" value="1"/>
</dbReference>
<dbReference type="EMBL" id="BBNO01000003">
    <property type="protein sequence ID" value="GAO08162.1"/>
    <property type="molecule type" value="Genomic_DNA"/>
</dbReference>
<evidence type="ECO:0000313" key="13">
    <source>
        <dbReference type="Proteomes" id="UP000048965"/>
    </source>
</evidence>
<dbReference type="SUPFAM" id="SSF50621">
    <property type="entry name" value="Alanine racemase C-terminal domain-like"/>
    <property type="match status" value="1"/>
</dbReference>
<comment type="caution">
    <text evidence="12">The sequence shown here is derived from an EMBL/GenBank/DDBJ whole genome shotgun (WGS) entry which is preliminary data.</text>
</comment>
<evidence type="ECO:0000256" key="6">
    <source>
        <dbReference type="ARBA" id="ARBA00072221"/>
    </source>
</evidence>
<feature type="compositionally biased region" description="Low complexity" evidence="10">
    <location>
        <begin position="47"/>
        <end position="79"/>
    </location>
</feature>
<feature type="domain" description="Alanine racemase C-terminal" evidence="11">
    <location>
        <begin position="324"/>
        <end position="451"/>
    </location>
</feature>
<evidence type="ECO:0000256" key="1">
    <source>
        <dbReference type="ARBA" id="ARBA00000316"/>
    </source>
</evidence>
<evidence type="ECO:0000256" key="8">
    <source>
        <dbReference type="PIRSR" id="PIRSR600821-50"/>
    </source>
</evidence>
<comment type="similarity">
    <text evidence="7">Belongs to the alanine racemase family.</text>
</comment>
<accession>A0A0P4R6V8</accession>
<dbReference type="FunFam" id="3.20.20.10:FF:000002">
    <property type="entry name" value="Alanine racemase"/>
    <property type="match status" value="1"/>
</dbReference>
<organism evidence="12 13">
    <name type="scientific">Streptomyces lydicamycinicus</name>
    <dbReference type="NCBI Taxonomy" id="1546107"/>
    <lineage>
        <taxon>Bacteria</taxon>
        <taxon>Bacillati</taxon>
        <taxon>Actinomycetota</taxon>
        <taxon>Actinomycetes</taxon>
        <taxon>Kitasatosporales</taxon>
        <taxon>Streptomycetaceae</taxon>
        <taxon>Streptomyces</taxon>
    </lineage>
</organism>
<evidence type="ECO:0000256" key="10">
    <source>
        <dbReference type="SAM" id="MobiDB-lite"/>
    </source>
</evidence>
<evidence type="ECO:0000256" key="2">
    <source>
        <dbReference type="ARBA" id="ARBA00001933"/>
    </source>
</evidence>
<dbReference type="RefSeq" id="WP_245698508.1">
    <property type="nucleotide sequence ID" value="NZ_BBNO01000003.1"/>
</dbReference>
<dbReference type="EC" id="5.1.1.1" evidence="3 7"/>
<dbReference type="CDD" id="cd00430">
    <property type="entry name" value="PLPDE_III_AR"/>
    <property type="match status" value="1"/>
</dbReference>
<evidence type="ECO:0000256" key="3">
    <source>
        <dbReference type="ARBA" id="ARBA00013089"/>
    </source>
</evidence>
<feature type="binding site" evidence="7 9">
    <location>
        <position position="393"/>
    </location>
    <ligand>
        <name>substrate</name>
    </ligand>
</feature>
<feature type="modified residue" description="N6-(pyridoxal phosphate)lysine" evidence="7 8">
    <location>
        <position position="113"/>
    </location>
</feature>
<dbReference type="Gene3D" id="3.20.20.10">
    <property type="entry name" value="Alanine racemase"/>
    <property type="match status" value="1"/>
</dbReference>
<reference evidence="13" key="1">
    <citation type="submission" date="2014-09" db="EMBL/GenBank/DDBJ databases">
        <title>Whole genome shotgun sequence of Streptomyces sp. NBRC 110027.</title>
        <authorList>
            <person name="Komaki H."/>
            <person name="Ichikawa N."/>
            <person name="Katano-Makiyama Y."/>
            <person name="Hosoyama A."/>
            <person name="Hashimoto M."/>
            <person name="Uohara A."/>
            <person name="Kitahashi Y."/>
            <person name="Ohji S."/>
            <person name="Kimura A."/>
            <person name="Yamazoe A."/>
            <person name="Igarashi Y."/>
            <person name="Fujita N."/>
        </authorList>
    </citation>
    <scope>NUCLEOTIDE SEQUENCE [LARGE SCALE GENOMIC DNA]</scope>
    <source>
        <strain evidence="13">NBRC 110027</strain>
    </source>
</reference>
<dbReference type="UniPathway" id="UPA00042">
    <property type="reaction ID" value="UER00497"/>
</dbReference>
<dbReference type="Pfam" id="PF00842">
    <property type="entry name" value="Ala_racemase_C"/>
    <property type="match status" value="1"/>
</dbReference>
<reference evidence="12 13" key="2">
    <citation type="journal article" date="2015" name="Stand. Genomic Sci.">
        <title>Draft genome sequence of marine-derived Streptomyces sp. TP-A0598, a producer of anti-MRSA antibiotic lydicamycins.</title>
        <authorList>
            <person name="Komaki H."/>
            <person name="Ichikawa N."/>
            <person name="Hosoyama A."/>
            <person name="Fujita N."/>
            <person name="Igarashi Y."/>
        </authorList>
    </citation>
    <scope>NUCLEOTIDE SEQUENCE [LARGE SCALE GENOMIC DNA]</scope>
    <source>
        <strain evidence="12 13">NBRC 110027</strain>
    </source>
</reference>
<dbReference type="GO" id="GO:0030632">
    <property type="term" value="P:D-alanine biosynthetic process"/>
    <property type="evidence" value="ECO:0007669"/>
    <property type="project" value="UniProtKB-UniRule"/>
</dbReference>
<keyword evidence="5 7" id="KW-0413">Isomerase</keyword>
<comment type="catalytic activity">
    <reaction evidence="1 7">
        <text>L-alanine = D-alanine</text>
        <dbReference type="Rhea" id="RHEA:20249"/>
        <dbReference type="ChEBI" id="CHEBI:57416"/>
        <dbReference type="ChEBI" id="CHEBI:57972"/>
        <dbReference type="EC" id="5.1.1.1"/>
    </reaction>
</comment>
<keyword evidence="4 7" id="KW-0663">Pyridoxal phosphate</keyword>
<dbReference type="GO" id="GO:0005829">
    <property type="term" value="C:cytosol"/>
    <property type="evidence" value="ECO:0007669"/>
    <property type="project" value="TreeGrafter"/>
</dbReference>